<keyword evidence="3" id="KW-1185">Reference proteome</keyword>
<dbReference type="KEGG" id="mph:MLP_35490"/>
<dbReference type="Proteomes" id="UP000007947">
    <property type="component" value="Chromosome"/>
</dbReference>
<dbReference type="OrthoDB" id="8617387at2"/>
<evidence type="ECO:0000313" key="3">
    <source>
        <dbReference type="Proteomes" id="UP000007947"/>
    </source>
</evidence>
<evidence type="ECO:0000313" key="2">
    <source>
        <dbReference type="EMBL" id="BAK36563.1"/>
    </source>
</evidence>
<dbReference type="InterPro" id="IPR005079">
    <property type="entry name" value="Peptidase_C45_hydrolase"/>
</dbReference>
<dbReference type="InterPro" id="IPR029055">
    <property type="entry name" value="Ntn_hydrolases_N"/>
</dbReference>
<proteinExistence type="predicted"/>
<sequence>MQTLTMYGICEPGPGPRWRALFDATWPAYRRWYLSEGLEARPSLIEAASSLARHMPELLPTWARLSRQTGFDDVATRMLSHWRLPAFAPAACSQVAVLEPSPTLLRNYDYHPDLFECVSISTNYLQPVIGTGDCLWGLLDGMNGSGLAVSLTFGGDRRTGPGFGIPLVVRYLLEVCHDVDEARAALRGLPVAMSYNLTLVDRSGQFATAYVGPGREVELRTRSMATNHRWDQPLDRDHATRYRSVERQDHLRDLVDRGSTPDMVAAELLRPPLHTTDYAAGFGTLYTAVYDVGEKQLEYRWPGQRWLRGFGSRDETFTATLGEGGLVAA</sequence>
<dbReference type="PANTHER" id="PTHR34180">
    <property type="entry name" value="PEPTIDASE C45"/>
    <property type="match status" value="1"/>
</dbReference>
<dbReference type="InterPro" id="IPR047801">
    <property type="entry name" value="Peptidase_C45"/>
</dbReference>
<dbReference type="eggNOG" id="COG4927">
    <property type="taxonomic scope" value="Bacteria"/>
</dbReference>
<gene>
    <name evidence="2" type="ordered locus">MLP_35490</name>
</gene>
<dbReference type="STRING" id="1032480.MLP_35490"/>
<dbReference type="PANTHER" id="PTHR34180:SF1">
    <property type="entry name" value="BETA-ALANYL-DOPAMINE_CARCININE HYDROLASE"/>
    <property type="match status" value="1"/>
</dbReference>
<dbReference type="Pfam" id="PF03417">
    <property type="entry name" value="AAT"/>
    <property type="match status" value="1"/>
</dbReference>
<organism evidence="2 3">
    <name type="scientific">Microlunatus phosphovorus (strain ATCC 700054 / DSM 10555 / JCM 9379 / NBRC 101784 / NCIMB 13414 / VKM Ac-1990 / NM-1)</name>
    <dbReference type="NCBI Taxonomy" id="1032480"/>
    <lineage>
        <taxon>Bacteria</taxon>
        <taxon>Bacillati</taxon>
        <taxon>Actinomycetota</taxon>
        <taxon>Actinomycetes</taxon>
        <taxon>Propionibacteriales</taxon>
        <taxon>Propionibacteriaceae</taxon>
        <taxon>Microlunatus</taxon>
    </lineage>
</organism>
<dbReference type="RefSeq" id="WP_013864417.1">
    <property type="nucleotide sequence ID" value="NC_015635.1"/>
</dbReference>
<dbReference type="NCBIfam" id="NF040521">
    <property type="entry name" value="C45_proenzyme"/>
    <property type="match status" value="1"/>
</dbReference>
<dbReference type="HOGENOM" id="CLU_054173_0_0_11"/>
<dbReference type="Gene3D" id="3.60.60.10">
    <property type="entry name" value="Penicillin V Acylase, Chain A"/>
    <property type="match status" value="1"/>
</dbReference>
<reference evidence="2 3" key="1">
    <citation type="submission" date="2011-05" db="EMBL/GenBank/DDBJ databases">
        <title>Whole genome sequence of Microlunatus phosphovorus NM-1.</title>
        <authorList>
            <person name="Hosoyama A."/>
            <person name="Sasaki K."/>
            <person name="Harada T."/>
            <person name="Igarashi R."/>
            <person name="Kawakoshi A."/>
            <person name="Sasagawa M."/>
            <person name="Fukada J."/>
            <person name="Nakamura S."/>
            <person name="Katano Y."/>
            <person name="Hanada S."/>
            <person name="Kamagata Y."/>
            <person name="Nakamura N."/>
            <person name="Yamazaki S."/>
            <person name="Fujita N."/>
        </authorList>
    </citation>
    <scope>NUCLEOTIDE SEQUENCE [LARGE SCALE GENOMIC DNA]</scope>
    <source>
        <strain evidence="3">ATCC 700054 / DSM 10555 / JCM 9379 / NBRC 101784 / NCIMB 13414 / VKM Ac-1990 / NM-1</strain>
    </source>
</reference>
<dbReference type="EMBL" id="AP012204">
    <property type="protein sequence ID" value="BAK36563.1"/>
    <property type="molecule type" value="Genomic_DNA"/>
</dbReference>
<dbReference type="AlphaFoldDB" id="F5XNB3"/>
<dbReference type="InterPro" id="IPR047794">
    <property type="entry name" value="C45_proenzyme-like"/>
</dbReference>
<accession>F5XNB3</accession>
<dbReference type="SUPFAM" id="SSF56235">
    <property type="entry name" value="N-terminal nucleophile aminohydrolases (Ntn hydrolases)"/>
    <property type="match status" value="1"/>
</dbReference>
<evidence type="ECO:0000259" key="1">
    <source>
        <dbReference type="Pfam" id="PF03417"/>
    </source>
</evidence>
<name>F5XNB3_MICPN</name>
<protein>
    <recommendedName>
        <fullName evidence="1">Peptidase C45 hydrolase domain-containing protein</fullName>
    </recommendedName>
</protein>
<feature type="domain" description="Peptidase C45 hydrolase" evidence="1">
    <location>
        <begin position="103"/>
        <end position="305"/>
    </location>
</feature>